<dbReference type="RefSeq" id="XP_003111405.2">
    <property type="nucleotide sequence ID" value="XM_003111357.2"/>
</dbReference>
<gene>
    <name evidence="2" type="ORF">GCK72_001122</name>
</gene>
<evidence type="ECO:0000313" key="3">
    <source>
        <dbReference type="Proteomes" id="UP000483820"/>
    </source>
</evidence>
<dbReference type="EMBL" id="WUAV01000001">
    <property type="protein sequence ID" value="KAF1769305.1"/>
    <property type="molecule type" value="Genomic_DNA"/>
</dbReference>
<dbReference type="AlphaFoldDB" id="A0A6A5HNW3"/>
<dbReference type="GeneID" id="9802009"/>
<organism evidence="2 3">
    <name type="scientific">Caenorhabditis remanei</name>
    <name type="common">Caenorhabditis vulgaris</name>
    <dbReference type="NCBI Taxonomy" id="31234"/>
    <lineage>
        <taxon>Eukaryota</taxon>
        <taxon>Metazoa</taxon>
        <taxon>Ecdysozoa</taxon>
        <taxon>Nematoda</taxon>
        <taxon>Chromadorea</taxon>
        <taxon>Rhabditida</taxon>
        <taxon>Rhabditina</taxon>
        <taxon>Rhabditomorpha</taxon>
        <taxon>Rhabditoidea</taxon>
        <taxon>Rhabditidae</taxon>
        <taxon>Peloderinae</taxon>
        <taxon>Caenorhabditis</taxon>
    </lineage>
</organism>
<dbReference type="InterPro" id="IPR042317">
    <property type="entry name" value="She-1-like"/>
</dbReference>
<evidence type="ECO:0000313" key="2">
    <source>
        <dbReference type="EMBL" id="KAF1769305.1"/>
    </source>
</evidence>
<name>A0A6A5HNW3_CAERE</name>
<dbReference type="PANTHER" id="PTHR31006:SF8">
    <property type="entry name" value="F-BOX DOMAIN-CONTAINING PROTEIN-RELATED"/>
    <property type="match status" value="1"/>
</dbReference>
<dbReference type="InterPro" id="IPR001810">
    <property type="entry name" value="F-box_dom"/>
</dbReference>
<protein>
    <recommendedName>
        <fullName evidence="1">F-box domain-containing protein</fullName>
    </recommendedName>
</protein>
<dbReference type="CTD" id="9802009"/>
<dbReference type="Pfam" id="PF00646">
    <property type="entry name" value="F-box"/>
    <property type="match status" value="1"/>
</dbReference>
<dbReference type="Proteomes" id="UP000483820">
    <property type="component" value="Chromosome I"/>
</dbReference>
<accession>A0A6A5HNW3</accession>
<comment type="caution">
    <text evidence="2">The sequence shown here is derived from an EMBL/GenBank/DDBJ whole genome shotgun (WGS) entry which is preliminary data.</text>
</comment>
<feature type="domain" description="F-box" evidence="1">
    <location>
        <begin position="3"/>
        <end position="42"/>
    </location>
</feature>
<evidence type="ECO:0000259" key="1">
    <source>
        <dbReference type="Pfam" id="PF00646"/>
    </source>
</evidence>
<dbReference type="PANTHER" id="PTHR31006">
    <property type="entry name" value="F-BOX DOMAIN-CONTAINING PROTEIN-RELATED-RELATED"/>
    <property type="match status" value="1"/>
</dbReference>
<dbReference type="KEGG" id="crq:GCK72_001122"/>
<reference evidence="2 3" key="1">
    <citation type="submission" date="2019-12" db="EMBL/GenBank/DDBJ databases">
        <title>Chromosome-level assembly of the Caenorhabditis remanei genome.</title>
        <authorList>
            <person name="Teterina A.A."/>
            <person name="Willis J.H."/>
            <person name="Phillips P.C."/>
        </authorList>
    </citation>
    <scope>NUCLEOTIDE SEQUENCE [LARGE SCALE GENOMIC DNA]</scope>
    <source>
        <strain evidence="2 3">PX506</strain>
        <tissue evidence="2">Whole organism</tissue>
    </source>
</reference>
<sequence>MSWSQLTVRLQQRVVGWLDYESRCQLRSCSKDDRDTVDSTKFIASKLKISESRSEMSEGKTIIRCDLDTFTIWFIGKENITRVDRGWNGEIIEGLSEIKQENRHDITRQFLQKITNNGVIQMNSLEFECIEFDYPDNWKPKCDILRVFNIPEQHYLNWIRNLFENCRKLKALEIRCWGEYPEIDRMLSECEVFESLKCDHDTHLTDEDLERMKAIDLRISSDRITVEGAKKRLELFLKYGKKDDQLELRFLKPESFDAEIDLFSKSLVIKTVGKDESGDFTGKIVGGFENVHGVRNPRDIECVLFDETMRIWCTLPYEHDPIPFALYPF</sequence>
<proteinExistence type="predicted"/>